<dbReference type="Proteomes" id="UP000317648">
    <property type="component" value="Chromosome"/>
</dbReference>
<feature type="compositionally biased region" description="Low complexity" evidence="1">
    <location>
        <begin position="32"/>
        <end position="51"/>
    </location>
</feature>
<dbReference type="KEGG" id="lcre:Pla8534_29100"/>
<feature type="region of interest" description="Disordered" evidence="1">
    <location>
        <begin position="31"/>
        <end position="77"/>
    </location>
</feature>
<protein>
    <submittedName>
        <fullName evidence="3">Uncharacterized protein</fullName>
    </submittedName>
</protein>
<dbReference type="EMBL" id="CP036433">
    <property type="protein sequence ID" value="QDU95098.1"/>
    <property type="molecule type" value="Genomic_DNA"/>
</dbReference>
<accession>A0A518DTH6</accession>
<keyword evidence="2" id="KW-0732">Signal</keyword>
<dbReference type="OrthoDB" id="281822at2"/>
<dbReference type="AlphaFoldDB" id="A0A518DTH6"/>
<evidence type="ECO:0000313" key="3">
    <source>
        <dbReference type="EMBL" id="QDU95098.1"/>
    </source>
</evidence>
<proteinExistence type="predicted"/>
<evidence type="ECO:0000256" key="1">
    <source>
        <dbReference type="SAM" id="MobiDB-lite"/>
    </source>
</evidence>
<feature type="signal peptide" evidence="2">
    <location>
        <begin position="1"/>
        <end position="25"/>
    </location>
</feature>
<reference evidence="3 4" key="1">
    <citation type="submission" date="2019-02" db="EMBL/GenBank/DDBJ databases">
        <title>Deep-cultivation of Planctomycetes and their phenomic and genomic characterization uncovers novel biology.</title>
        <authorList>
            <person name="Wiegand S."/>
            <person name="Jogler M."/>
            <person name="Boedeker C."/>
            <person name="Pinto D."/>
            <person name="Vollmers J."/>
            <person name="Rivas-Marin E."/>
            <person name="Kohn T."/>
            <person name="Peeters S.H."/>
            <person name="Heuer A."/>
            <person name="Rast P."/>
            <person name="Oberbeckmann S."/>
            <person name="Bunk B."/>
            <person name="Jeske O."/>
            <person name="Meyerdierks A."/>
            <person name="Storesund J.E."/>
            <person name="Kallscheuer N."/>
            <person name="Luecker S."/>
            <person name="Lage O.M."/>
            <person name="Pohl T."/>
            <person name="Merkel B.J."/>
            <person name="Hornburger P."/>
            <person name="Mueller R.-W."/>
            <person name="Bruemmer F."/>
            <person name="Labrenz M."/>
            <person name="Spormann A.M."/>
            <person name="Op den Camp H."/>
            <person name="Overmann J."/>
            <person name="Amann R."/>
            <person name="Jetten M.S.M."/>
            <person name="Mascher T."/>
            <person name="Medema M.H."/>
            <person name="Devos D.P."/>
            <person name="Kaster A.-K."/>
            <person name="Ovreas L."/>
            <person name="Rohde M."/>
            <person name="Galperin M.Y."/>
            <person name="Jogler C."/>
        </authorList>
    </citation>
    <scope>NUCLEOTIDE SEQUENCE [LARGE SCALE GENOMIC DNA]</scope>
    <source>
        <strain evidence="3 4">Pla85_3_4</strain>
    </source>
</reference>
<keyword evidence="4" id="KW-1185">Reference proteome</keyword>
<organism evidence="3 4">
    <name type="scientific">Lignipirellula cremea</name>
    <dbReference type="NCBI Taxonomy" id="2528010"/>
    <lineage>
        <taxon>Bacteria</taxon>
        <taxon>Pseudomonadati</taxon>
        <taxon>Planctomycetota</taxon>
        <taxon>Planctomycetia</taxon>
        <taxon>Pirellulales</taxon>
        <taxon>Pirellulaceae</taxon>
        <taxon>Lignipirellula</taxon>
    </lineage>
</organism>
<gene>
    <name evidence="3" type="ORF">Pla8534_29100</name>
</gene>
<evidence type="ECO:0000313" key="4">
    <source>
        <dbReference type="Proteomes" id="UP000317648"/>
    </source>
</evidence>
<dbReference type="RefSeq" id="WP_145053873.1">
    <property type="nucleotide sequence ID" value="NZ_CP036433.1"/>
</dbReference>
<feature type="chain" id="PRO_5022083229" evidence="2">
    <location>
        <begin position="26"/>
        <end position="211"/>
    </location>
</feature>
<evidence type="ECO:0000256" key="2">
    <source>
        <dbReference type="SAM" id="SignalP"/>
    </source>
</evidence>
<sequence length="211" mass="23779" precursor="true">MKRTFAIRCCSTLALVAILIAGALAEDKSTRQGEPAAANAPAQATPQENPQKTARPRRAGVIPPLTEPNRAVETPGKRPDFVTETIRGRMRYVGDVLKEEFGVKVVPEASDRLLVLLSPDGQLHPIVEDLRGRAFRRDDRLMKMDLELRVRRYEGSPLVQIINMYEIDDQGDKFLVDYWCDICSIVMFEDGPCDCCQEPNRLRKQPVGDER</sequence>
<name>A0A518DTH6_9BACT</name>